<accession>A0AA35ZCT9</accession>
<organism evidence="1 2">
    <name type="scientific">Lactuca saligna</name>
    <name type="common">Willowleaf lettuce</name>
    <dbReference type="NCBI Taxonomy" id="75948"/>
    <lineage>
        <taxon>Eukaryota</taxon>
        <taxon>Viridiplantae</taxon>
        <taxon>Streptophyta</taxon>
        <taxon>Embryophyta</taxon>
        <taxon>Tracheophyta</taxon>
        <taxon>Spermatophyta</taxon>
        <taxon>Magnoliopsida</taxon>
        <taxon>eudicotyledons</taxon>
        <taxon>Gunneridae</taxon>
        <taxon>Pentapetalae</taxon>
        <taxon>asterids</taxon>
        <taxon>campanulids</taxon>
        <taxon>Asterales</taxon>
        <taxon>Asteraceae</taxon>
        <taxon>Cichorioideae</taxon>
        <taxon>Cichorieae</taxon>
        <taxon>Lactucinae</taxon>
        <taxon>Lactuca</taxon>
    </lineage>
</organism>
<name>A0AA35ZCT9_LACSI</name>
<reference evidence="1" key="1">
    <citation type="submission" date="2023-04" db="EMBL/GenBank/DDBJ databases">
        <authorList>
            <person name="Vijverberg K."/>
            <person name="Xiong W."/>
            <person name="Schranz E."/>
        </authorList>
    </citation>
    <scope>NUCLEOTIDE SEQUENCE</scope>
</reference>
<gene>
    <name evidence="1" type="ORF">LSALG_LOCUS29423</name>
</gene>
<protein>
    <submittedName>
        <fullName evidence="1">Uncharacterized protein</fullName>
    </submittedName>
</protein>
<evidence type="ECO:0000313" key="1">
    <source>
        <dbReference type="EMBL" id="CAI9290219.1"/>
    </source>
</evidence>
<keyword evidence="2" id="KW-1185">Reference proteome</keyword>
<proteinExistence type="predicted"/>
<dbReference type="EMBL" id="OX465082">
    <property type="protein sequence ID" value="CAI9290219.1"/>
    <property type="molecule type" value="Genomic_DNA"/>
</dbReference>
<dbReference type="AlphaFoldDB" id="A0AA35ZCT9"/>
<sequence>MEELIVREFESDMLPGDDEEVLEINGVFDEEVLFVRLLSSIPWLPHPDSSHHLSYHRFYSINRPHFIRFNPPPHLDSSSFHYPRNPPPHNLFNIRLIDLQHQTNSSPPPIASLLSRDIDLVCCCSDSDQTYFRFSFKRLRFSISWQGQPDPSSSLRKQFLTFRPFLSVRETNNSRQLDFWINIFLPILRNWVLSYHFFPLLCSSSHSLKYKPEKWMPHNEEKIVLAG</sequence>
<evidence type="ECO:0000313" key="2">
    <source>
        <dbReference type="Proteomes" id="UP001177003"/>
    </source>
</evidence>
<dbReference type="Proteomes" id="UP001177003">
    <property type="component" value="Chromosome 6"/>
</dbReference>